<reference evidence="2 3" key="1">
    <citation type="submission" date="2018-01" db="EMBL/GenBank/DDBJ databases">
        <title>Complete genome sequence of Flavivirga eckloniae ECD14 isolated from seaweed Ecklonia cava.</title>
        <authorList>
            <person name="Lee J.H."/>
            <person name="Baik K.S."/>
            <person name="Seong C.N."/>
        </authorList>
    </citation>
    <scope>NUCLEOTIDE SEQUENCE [LARGE SCALE GENOMIC DNA]</scope>
    <source>
        <strain evidence="2 3">ECD14</strain>
    </source>
</reference>
<keyword evidence="3" id="KW-1185">Reference proteome</keyword>
<evidence type="ECO:0000313" key="3">
    <source>
        <dbReference type="Proteomes" id="UP000235826"/>
    </source>
</evidence>
<gene>
    <name evidence="2" type="ORF">C1H87_15800</name>
</gene>
<sequence length="119" mass="13950">MNTIYLIVDTIDYVLNRFGVDESLIAGYHSETDIESFFKWGICLLYIFILFKVLKKESNKLLYFSIGISVVMIIYYFTYGPFVIITSGSFVHHLNLIYIVAIITLIYSIYKLKIRTVMY</sequence>
<dbReference type="KEGG" id="fek:C1H87_15800"/>
<dbReference type="AlphaFoldDB" id="A0A2K9PSP8"/>
<organism evidence="2 3">
    <name type="scientific">Flavivirga eckloniae</name>
    <dbReference type="NCBI Taxonomy" id="1803846"/>
    <lineage>
        <taxon>Bacteria</taxon>
        <taxon>Pseudomonadati</taxon>
        <taxon>Bacteroidota</taxon>
        <taxon>Flavobacteriia</taxon>
        <taxon>Flavobacteriales</taxon>
        <taxon>Flavobacteriaceae</taxon>
        <taxon>Flavivirga</taxon>
    </lineage>
</organism>
<dbReference type="EMBL" id="CP025791">
    <property type="protein sequence ID" value="AUP80091.1"/>
    <property type="molecule type" value="Genomic_DNA"/>
</dbReference>
<keyword evidence="1" id="KW-0472">Membrane</keyword>
<feature type="transmembrane region" description="Helical" evidence="1">
    <location>
        <begin position="90"/>
        <end position="110"/>
    </location>
</feature>
<keyword evidence="1" id="KW-0812">Transmembrane</keyword>
<proteinExistence type="predicted"/>
<evidence type="ECO:0000256" key="1">
    <source>
        <dbReference type="SAM" id="Phobius"/>
    </source>
</evidence>
<feature type="transmembrane region" description="Helical" evidence="1">
    <location>
        <begin position="37"/>
        <end position="54"/>
    </location>
</feature>
<name>A0A2K9PSP8_9FLAO</name>
<evidence type="ECO:0000313" key="2">
    <source>
        <dbReference type="EMBL" id="AUP80091.1"/>
    </source>
</evidence>
<dbReference type="Proteomes" id="UP000235826">
    <property type="component" value="Chromosome"/>
</dbReference>
<keyword evidence="1" id="KW-1133">Transmembrane helix</keyword>
<feature type="transmembrane region" description="Helical" evidence="1">
    <location>
        <begin position="61"/>
        <end position="78"/>
    </location>
</feature>
<accession>A0A2K9PSP8</accession>
<protein>
    <submittedName>
        <fullName evidence="2">Uncharacterized protein</fullName>
    </submittedName>
</protein>